<dbReference type="InterPro" id="IPR011009">
    <property type="entry name" value="Kinase-like_dom_sf"/>
</dbReference>
<organism evidence="10">
    <name type="scientific">Guillardia theta (strain CCMP2712)</name>
    <name type="common">Cryptophyte</name>
    <dbReference type="NCBI Taxonomy" id="905079"/>
    <lineage>
        <taxon>Eukaryota</taxon>
        <taxon>Cryptophyceae</taxon>
        <taxon>Pyrenomonadales</taxon>
        <taxon>Geminigeraceae</taxon>
        <taxon>Guillardia</taxon>
    </lineage>
</organism>
<dbReference type="Pfam" id="PF00069">
    <property type="entry name" value="Pkinase"/>
    <property type="match status" value="1"/>
</dbReference>
<dbReference type="PaxDb" id="55529-EKX42818"/>
<evidence type="ECO:0000256" key="7">
    <source>
        <dbReference type="ARBA" id="ARBA00047899"/>
    </source>
</evidence>
<dbReference type="KEGG" id="gtt:GUITHDRAFT_111188"/>
<evidence type="ECO:0000313" key="10">
    <source>
        <dbReference type="EMBL" id="EKX42818.1"/>
    </source>
</evidence>
<evidence type="ECO:0000259" key="9">
    <source>
        <dbReference type="PROSITE" id="PS50011"/>
    </source>
</evidence>
<dbReference type="InterPro" id="IPR008266">
    <property type="entry name" value="Tyr_kinase_AS"/>
</dbReference>
<evidence type="ECO:0000313" key="11">
    <source>
        <dbReference type="EnsemblProtists" id="EKX42818"/>
    </source>
</evidence>
<accession>L1J2S4</accession>
<dbReference type="InterPro" id="IPR000719">
    <property type="entry name" value="Prot_kinase_dom"/>
</dbReference>
<dbReference type="PROSITE" id="PS00109">
    <property type="entry name" value="PROTEIN_KINASE_TYR"/>
    <property type="match status" value="1"/>
</dbReference>
<evidence type="ECO:0000256" key="3">
    <source>
        <dbReference type="ARBA" id="ARBA00022679"/>
    </source>
</evidence>
<comment type="catalytic activity">
    <reaction evidence="7">
        <text>L-threonyl-[protein] + ATP = O-phospho-L-threonyl-[protein] + ADP + H(+)</text>
        <dbReference type="Rhea" id="RHEA:46608"/>
        <dbReference type="Rhea" id="RHEA-COMP:11060"/>
        <dbReference type="Rhea" id="RHEA-COMP:11605"/>
        <dbReference type="ChEBI" id="CHEBI:15378"/>
        <dbReference type="ChEBI" id="CHEBI:30013"/>
        <dbReference type="ChEBI" id="CHEBI:30616"/>
        <dbReference type="ChEBI" id="CHEBI:61977"/>
        <dbReference type="ChEBI" id="CHEBI:456216"/>
        <dbReference type="EC" id="2.7.11.1"/>
    </reaction>
</comment>
<dbReference type="RefSeq" id="XP_005829798.1">
    <property type="nucleotide sequence ID" value="XM_005829741.1"/>
</dbReference>
<dbReference type="EnsemblProtists" id="EKX42818">
    <property type="protein sequence ID" value="EKX42818"/>
    <property type="gene ID" value="GUITHDRAFT_111188"/>
</dbReference>
<dbReference type="SUPFAM" id="SSF56112">
    <property type="entry name" value="Protein kinase-like (PK-like)"/>
    <property type="match status" value="1"/>
</dbReference>
<dbReference type="GeneID" id="17299447"/>
<gene>
    <name evidence="10" type="ORF">GUITHDRAFT_111188</name>
</gene>
<keyword evidence="5" id="KW-0418">Kinase</keyword>
<reference evidence="10 12" key="1">
    <citation type="journal article" date="2012" name="Nature">
        <title>Algal genomes reveal evolutionary mosaicism and the fate of nucleomorphs.</title>
        <authorList>
            <consortium name="DOE Joint Genome Institute"/>
            <person name="Curtis B.A."/>
            <person name="Tanifuji G."/>
            <person name="Burki F."/>
            <person name="Gruber A."/>
            <person name="Irimia M."/>
            <person name="Maruyama S."/>
            <person name="Arias M.C."/>
            <person name="Ball S.G."/>
            <person name="Gile G.H."/>
            <person name="Hirakawa Y."/>
            <person name="Hopkins J.F."/>
            <person name="Kuo A."/>
            <person name="Rensing S.A."/>
            <person name="Schmutz J."/>
            <person name="Symeonidi A."/>
            <person name="Elias M."/>
            <person name="Eveleigh R.J."/>
            <person name="Herman E.K."/>
            <person name="Klute M.J."/>
            <person name="Nakayama T."/>
            <person name="Obornik M."/>
            <person name="Reyes-Prieto A."/>
            <person name="Armbrust E.V."/>
            <person name="Aves S.J."/>
            <person name="Beiko R.G."/>
            <person name="Coutinho P."/>
            <person name="Dacks J.B."/>
            <person name="Durnford D.G."/>
            <person name="Fast N.M."/>
            <person name="Green B.R."/>
            <person name="Grisdale C.J."/>
            <person name="Hempel F."/>
            <person name="Henrissat B."/>
            <person name="Hoppner M.P."/>
            <person name="Ishida K."/>
            <person name="Kim E."/>
            <person name="Koreny L."/>
            <person name="Kroth P.G."/>
            <person name="Liu Y."/>
            <person name="Malik S.B."/>
            <person name="Maier U.G."/>
            <person name="McRose D."/>
            <person name="Mock T."/>
            <person name="Neilson J.A."/>
            <person name="Onodera N.T."/>
            <person name="Poole A.M."/>
            <person name="Pritham E.J."/>
            <person name="Richards T.A."/>
            <person name="Rocap G."/>
            <person name="Roy S.W."/>
            <person name="Sarai C."/>
            <person name="Schaack S."/>
            <person name="Shirato S."/>
            <person name="Slamovits C.H."/>
            <person name="Spencer D.F."/>
            <person name="Suzuki S."/>
            <person name="Worden A.Z."/>
            <person name="Zauner S."/>
            <person name="Barry K."/>
            <person name="Bell C."/>
            <person name="Bharti A.K."/>
            <person name="Crow J.A."/>
            <person name="Grimwood J."/>
            <person name="Kramer R."/>
            <person name="Lindquist E."/>
            <person name="Lucas S."/>
            <person name="Salamov A."/>
            <person name="McFadden G.I."/>
            <person name="Lane C.E."/>
            <person name="Keeling P.J."/>
            <person name="Gray M.W."/>
            <person name="Grigoriev I.V."/>
            <person name="Archibald J.M."/>
        </authorList>
    </citation>
    <scope>NUCLEOTIDE SEQUENCE</scope>
    <source>
        <strain evidence="10 12">CCMP2712</strain>
    </source>
</reference>
<name>L1J2S4_GUITC</name>
<comment type="catalytic activity">
    <reaction evidence="8">
        <text>L-seryl-[protein] + ATP = O-phospho-L-seryl-[protein] + ADP + H(+)</text>
        <dbReference type="Rhea" id="RHEA:17989"/>
        <dbReference type="Rhea" id="RHEA-COMP:9863"/>
        <dbReference type="Rhea" id="RHEA-COMP:11604"/>
        <dbReference type="ChEBI" id="CHEBI:15378"/>
        <dbReference type="ChEBI" id="CHEBI:29999"/>
        <dbReference type="ChEBI" id="CHEBI:30616"/>
        <dbReference type="ChEBI" id="CHEBI:83421"/>
        <dbReference type="ChEBI" id="CHEBI:456216"/>
        <dbReference type="EC" id="2.7.11.1"/>
    </reaction>
</comment>
<proteinExistence type="predicted"/>
<keyword evidence="12" id="KW-1185">Reference proteome</keyword>
<dbReference type="EMBL" id="JH993014">
    <property type="protein sequence ID" value="EKX42818.1"/>
    <property type="molecule type" value="Genomic_DNA"/>
</dbReference>
<dbReference type="GO" id="GO:0005737">
    <property type="term" value="C:cytoplasm"/>
    <property type="evidence" value="ECO:0007669"/>
    <property type="project" value="TreeGrafter"/>
</dbReference>
<dbReference type="GO" id="GO:0005524">
    <property type="term" value="F:ATP binding"/>
    <property type="evidence" value="ECO:0007669"/>
    <property type="project" value="UniProtKB-KW"/>
</dbReference>
<dbReference type="HOGENOM" id="CLU_748963_0_0_1"/>
<dbReference type="OrthoDB" id="3030888at2759"/>
<protein>
    <recommendedName>
        <fullName evidence="1">non-specific serine/threonine protein kinase</fullName>
        <ecNumber evidence="1">2.7.11.1</ecNumber>
    </recommendedName>
</protein>
<keyword evidence="3" id="KW-0808">Transferase</keyword>
<sequence length="370" mass="42336">MISGNPRSLERKLSSESVKDNVLLVDGSDTNTKRFKLMKVPSYVKEYRRFQRSELEVGNMLKKGACCSFWYAVVVQNMKPVMVKALYPDPDLDPDDFKVKKSCEKVDVIKKEEEILSMLPPHPNVNGFYGMTEDMRVLVLEEVRTDLATVLHLTEHLIPITILKWTRDILLGLAHIHGTQVVHQDISPNNICITSQYRAQISEFSKSCRLERQEQLQNKQRIGTLSYRAPELIMGAKTYNNKAKIDCWSVGIVILEMLLGDCPVSGLVTDVCTCHNPFHSNFNFDQLKMIFKLVGTPTDETFLTKLDCFAHFSSWKVYRRGLKQKVWEACILDHKPQHGFFSRKTAKESIEKSSGDDPITLEELKAYSVI</sequence>
<dbReference type="STRING" id="905079.L1J2S4"/>
<evidence type="ECO:0000256" key="5">
    <source>
        <dbReference type="ARBA" id="ARBA00022777"/>
    </source>
</evidence>
<dbReference type="PROSITE" id="PS50011">
    <property type="entry name" value="PROTEIN_KINASE_DOM"/>
    <property type="match status" value="1"/>
</dbReference>
<feature type="domain" description="Protein kinase" evidence="9">
    <location>
        <begin position="55"/>
        <end position="370"/>
    </location>
</feature>
<dbReference type="EC" id="2.7.11.1" evidence="1"/>
<dbReference type="InterPro" id="IPR053235">
    <property type="entry name" value="Ser_Thr_kinase"/>
</dbReference>
<dbReference type="PANTHER" id="PTHR24361:SF433">
    <property type="entry name" value="PROTEIN KINASE DOMAIN-CONTAINING PROTEIN"/>
    <property type="match status" value="1"/>
</dbReference>
<keyword evidence="4" id="KW-0547">Nucleotide-binding</keyword>
<dbReference type="Gene3D" id="1.10.510.10">
    <property type="entry name" value="Transferase(Phosphotransferase) domain 1"/>
    <property type="match status" value="1"/>
</dbReference>
<dbReference type="GO" id="GO:0004674">
    <property type="term" value="F:protein serine/threonine kinase activity"/>
    <property type="evidence" value="ECO:0007669"/>
    <property type="project" value="UniProtKB-KW"/>
</dbReference>
<dbReference type="Proteomes" id="UP000011087">
    <property type="component" value="Unassembled WGS sequence"/>
</dbReference>
<dbReference type="eggNOG" id="KOG0659">
    <property type="taxonomic scope" value="Eukaryota"/>
</dbReference>
<reference evidence="12" key="2">
    <citation type="submission" date="2012-11" db="EMBL/GenBank/DDBJ databases">
        <authorList>
            <person name="Kuo A."/>
            <person name="Curtis B.A."/>
            <person name="Tanifuji G."/>
            <person name="Burki F."/>
            <person name="Gruber A."/>
            <person name="Irimia M."/>
            <person name="Maruyama S."/>
            <person name="Arias M.C."/>
            <person name="Ball S.G."/>
            <person name="Gile G.H."/>
            <person name="Hirakawa Y."/>
            <person name="Hopkins J.F."/>
            <person name="Rensing S.A."/>
            <person name="Schmutz J."/>
            <person name="Symeonidi A."/>
            <person name="Elias M."/>
            <person name="Eveleigh R.J."/>
            <person name="Herman E.K."/>
            <person name="Klute M.J."/>
            <person name="Nakayama T."/>
            <person name="Obornik M."/>
            <person name="Reyes-Prieto A."/>
            <person name="Armbrust E.V."/>
            <person name="Aves S.J."/>
            <person name="Beiko R.G."/>
            <person name="Coutinho P."/>
            <person name="Dacks J.B."/>
            <person name="Durnford D.G."/>
            <person name="Fast N.M."/>
            <person name="Green B.R."/>
            <person name="Grisdale C."/>
            <person name="Hempe F."/>
            <person name="Henrissat B."/>
            <person name="Hoppner M.P."/>
            <person name="Ishida K.-I."/>
            <person name="Kim E."/>
            <person name="Koreny L."/>
            <person name="Kroth P.G."/>
            <person name="Liu Y."/>
            <person name="Malik S.-B."/>
            <person name="Maier U.G."/>
            <person name="McRose D."/>
            <person name="Mock T."/>
            <person name="Neilson J.A."/>
            <person name="Onodera N.T."/>
            <person name="Poole A.M."/>
            <person name="Pritham E.J."/>
            <person name="Richards T.A."/>
            <person name="Rocap G."/>
            <person name="Roy S.W."/>
            <person name="Sarai C."/>
            <person name="Schaack S."/>
            <person name="Shirato S."/>
            <person name="Slamovits C.H."/>
            <person name="Spencer D.F."/>
            <person name="Suzuki S."/>
            <person name="Worden A.Z."/>
            <person name="Zauner S."/>
            <person name="Barry K."/>
            <person name="Bell C."/>
            <person name="Bharti A.K."/>
            <person name="Crow J.A."/>
            <person name="Grimwood J."/>
            <person name="Kramer R."/>
            <person name="Lindquist E."/>
            <person name="Lucas S."/>
            <person name="Salamov A."/>
            <person name="McFadden G.I."/>
            <person name="Lane C.E."/>
            <person name="Keeling P.J."/>
            <person name="Gray M.W."/>
            <person name="Grigoriev I.V."/>
            <person name="Archibald J.M."/>
        </authorList>
    </citation>
    <scope>NUCLEOTIDE SEQUENCE</scope>
    <source>
        <strain evidence="12">CCMP2712</strain>
    </source>
</reference>
<evidence type="ECO:0000256" key="6">
    <source>
        <dbReference type="ARBA" id="ARBA00022840"/>
    </source>
</evidence>
<evidence type="ECO:0000256" key="1">
    <source>
        <dbReference type="ARBA" id="ARBA00012513"/>
    </source>
</evidence>
<dbReference type="AlphaFoldDB" id="L1J2S4"/>
<reference evidence="11" key="3">
    <citation type="submission" date="2015-06" db="UniProtKB">
        <authorList>
            <consortium name="EnsemblProtists"/>
        </authorList>
    </citation>
    <scope>IDENTIFICATION</scope>
</reference>
<evidence type="ECO:0000313" key="12">
    <source>
        <dbReference type="Proteomes" id="UP000011087"/>
    </source>
</evidence>
<keyword evidence="6" id="KW-0067">ATP-binding</keyword>
<evidence type="ECO:0000256" key="4">
    <source>
        <dbReference type="ARBA" id="ARBA00022741"/>
    </source>
</evidence>
<dbReference type="PANTHER" id="PTHR24361">
    <property type="entry name" value="MITOGEN-ACTIVATED KINASE KINASE KINASE"/>
    <property type="match status" value="1"/>
</dbReference>
<keyword evidence="2" id="KW-0723">Serine/threonine-protein kinase</keyword>
<evidence type="ECO:0000256" key="8">
    <source>
        <dbReference type="ARBA" id="ARBA00048679"/>
    </source>
</evidence>
<evidence type="ECO:0000256" key="2">
    <source>
        <dbReference type="ARBA" id="ARBA00022527"/>
    </source>
</evidence>